<feature type="domain" description="Right handed beta helix" evidence="3">
    <location>
        <begin position="246"/>
        <end position="358"/>
    </location>
</feature>
<dbReference type="SUPFAM" id="SSF117074">
    <property type="entry name" value="Hypothetical protein PA1324"/>
    <property type="match status" value="1"/>
</dbReference>
<protein>
    <recommendedName>
        <fullName evidence="8">Right-handed parallel beta-helix repeat-containing protein</fullName>
    </recommendedName>
</protein>
<feature type="domain" description="DUF6701" evidence="5">
    <location>
        <begin position="1674"/>
        <end position="2274"/>
    </location>
</feature>
<feature type="signal peptide" evidence="2">
    <location>
        <begin position="1"/>
        <end position="20"/>
    </location>
</feature>
<dbReference type="InterPro" id="IPR012334">
    <property type="entry name" value="Pectin_lyas_fold"/>
</dbReference>
<evidence type="ECO:0008006" key="8">
    <source>
        <dbReference type="Google" id="ProtNLM"/>
    </source>
</evidence>
<dbReference type="InterPro" id="IPR045474">
    <property type="entry name" value="GEVED"/>
</dbReference>
<organism evidence="6 7">
    <name type="scientific">Vibrio ponticus</name>
    <dbReference type="NCBI Taxonomy" id="265668"/>
    <lineage>
        <taxon>Bacteria</taxon>
        <taxon>Pseudomonadati</taxon>
        <taxon>Pseudomonadota</taxon>
        <taxon>Gammaproteobacteria</taxon>
        <taxon>Vibrionales</taxon>
        <taxon>Vibrionaceae</taxon>
        <taxon>Vibrio</taxon>
    </lineage>
</organism>
<dbReference type="InterPro" id="IPR006626">
    <property type="entry name" value="PbH1"/>
</dbReference>
<dbReference type="Pfam" id="PF20419">
    <property type="entry name" value="DUF6701"/>
    <property type="match status" value="1"/>
</dbReference>
<evidence type="ECO:0000259" key="4">
    <source>
        <dbReference type="Pfam" id="PF20009"/>
    </source>
</evidence>
<dbReference type="InterPro" id="IPR011050">
    <property type="entry name" value="Pectin_lyase_fold/virulence"/>
</dbReference>
<dbReference type="Gene3D" id="2.160.20.10">
    <property type="entry name" value="Single-stranded right-handed beta-helix, Pectin lyase-like"/>
    <property type="match status" value="1"/>
</dbReference>
<dbReference type="EMBL" id="MJMI01000076">
    <property type="protein sequence ID" value="OLQ94310.1"/>
    <property type="molecule type" value="Genomic_DNA"/>
</dbReference>
<dbReference type="InterPro" id="IPR039448">
    <property type="entry name" value="Beta_helix"/>
</dbReference>
<gene>
    <name evidence="6" type="ORF">BIY21_00480</name>
</gene>
<evidence type="ECO:0000256" key="1">
    <source>
        <dbReference type="SAM" id="MobiDB-lite"/>
    </source>
</evidence>
<dbReference type="SUPFAM" id="SSF75011">
    <property type="entry name" value="3-carboxy-cis,cis-mucoante lactonizing enzyme"/>
    <property type="match status" value="1"/>
</dbReference>
<dbReference type="SUPFAM" id="SSF51126">
    <property type="entry name" value="Pectin lyase-like"/>
    <property type="match status" value="1"/>
</dbReference>
<feature type="region of interest" description="Disordered" evidence="1">
    <location>
        <begin position="584"/>
        <end position="603"/>
    </location>
</feature>
<evidence type="ECO:0000313" key="7">
    <source>
        <dbReference type="Proteomes" id="UP000186206"/>
    </source>
</evidence>
<evidence type="ECO:0000259" key="3">
    <source>
        <dbReference type="Pfam" id="PF13229"/>
    </source>
</evidence>
<dbReference type="InterPro" id="IPR046524">
    <property type="entry name" value="DUF6701"/>
</dbReference>
<dbReference type="Proteomes" id="UP000186206">
    <property type="component" value="Unassembled WGS sequence"/>
</dbReference>
<accession>A0ABX3FJF7</accession>
<sequence>MKNSWLVLIFTLLLSSFAFADDDEGDVSGFVFEHYDYGGVSSNYPRAYGMSPMHRISIKVRLTNKSNPHKKYVTHTGYDGYFDFDDIPNGEYRLDLPGHGTGSQDLDGDLYSERGDCTPCLPVRVYPTVSEDYGRDVDVNGRDVDASIGFSYSVVSNHHDSGVGSLRQFLINTTYLTSGRNGTNLSKENLRQSGRTPGVDNAIFKNHINEIILQSPLQMNGVSRTYIDAGKPGDESPLFIRNGRTNPENQDYGLRIKKSQYIRIAGINWRYFDDAINLSDSNHIEIEANRFNDMRGSGLRFYNGYDNTIHRNIFDDTVNKEDTLDEAAALYLNSSWRNEVTNNAFYNSGVDHISAGGHEAHVSAIRVYYGAQNRLSRNIFRNTRGLAIDLRSVDHAGMITPNDGQYMLSGGISNYGIDFPELTEVSSNGQVRGSVYLSNLASYTACHQSYEDFTVEVYKADGNASDSTIEGTEFLGTCGLDGTGEISNCNLNSAGFSAGDAITSIAIDKCGNTSEMGQTVIVSGGNYDFGDAPNQDLATGWEDTSYPVTTKSNGARHTIVADTCLLPSDGTSCLFHVDAERDGLPSRTASSDQEDDGVTVNSSNSSTMKVLLTDYLDQNGNEQVVDNTITVNASRPGFVSIWLDKNQDGSWDGFERNQRWVSEKIVDRVAVQAGQNRLSDFHLSPYDVHGETFMRVRYATKQDDVEQPTGIARDGEVEDYQVWIAAPSIEVAGCEAGLQNGSFEHFFIEREHNGWDTPESSVAGWSVQQLDPTADPQNYPISRRNHIEFNDYNQYVSSKASDNSQNVAEMNAYHPTVMYQDIVTTPGEKIRWSFDYSNRTVGAPSGEQQIALLFGAPNTDLVESQTFTGTNQWQNYTGLYTVPDGQYVTRIAFKSLKPIGGSSGNILDNAKFGCEVGKDYGDLPSRYKNELKVGYRVVPNLYIGDEAPDVEKEAHSSEYASGDDQNGFNDELTFSAPIVLKRTKSVVLPEFNVLNNTGKVAHLNAWIDFDRDGVMSNNEKSTLAIKSFPYPQAVELNWQGNHKWTNESSTYLRLTLSHNSNKIEDGEVEDHLVYLVDGDLMPEPGRCDGFVQVKAPDRNGAYQYAKWIASGGELQIEPINSSLATDEIKVVGLSQADGFTYGVGSDSQYGCTQGSRSSCEIHLFVADQSKNAQFQHLTALRAAHDDVVIQDRNGKTYTFAKNEILDTKKSPDSGKGALSRANSGDVSPDGRYMVIGRGNWHSLLRIELATGLFDTIQLKDIQGSTPWSADFAFNPKDQNGDYVYGLSGDLKSLYRIAIRDVSSAEPAGSNTQLRLRLVLNSNSSVSNPEWPQRDSNNKLGSGGLAINKGGIMFAMTNGGRHDLNQDGKLSSYEKNHPTTALYSVDIAKQEIRFELKGVDESTSSNDAGGCSIHADYGDVPEFLESNDPAHHLGSNEELKLGHNWSADIGPGHDLEAASDLSDDGVTLKDRASNSSVNLVNDPLIPGRAYSIELDKRGSGVASAWVNWGIGTSWKRVDLSQALVVPSSPIAHGSRGYLRVRYAAQLVDSPYGEAGSGEIEDHSFVIGNPVKGVQVNAPGSPLTCEVAEYLVTLDVDGDQLSEDINVDVAFDNPPAGCWFSATPFSRINASSQTRCNDGQTISFAKGSELSRTLWVATDSELKDVILTATAKDIGSASDGARFTKEGFTIEPVNAPRYYKAGEEFNIQLVRKVALEDQVQCSVDTDYQGEKTFTFAFNKGKEEFLGALALKGQTLQASGEDRQISFSNGVSEVLAANYSESGMLELMARYLPVEGLEKSATFSSTVVPYALIVSQNYKDSDKSLVSGNSSTPFVSAGTPFVVEVSAINKQQQVTRNFDGQLSAGNKGYSAQVTVPSSKVSEMPKLTSAETGFKREFIQGQLRNRFKYDNVGSIATNWAVDSYRDQTGLNSFLDTSKVSDFADFANHVEVGYFYPDHFAMTRLYQVPMNHSGEAWTYFGKPDVDVSFVLDAKSANDSSLSFYDRSVLASGEKPSLAGITFDYGSVGLPSCSRALLVDENMNTDVFAGEWKGGQWQLEQDPNQFYRDQGCKQELANIQLFAHVEDNIESRDIPIYQQGDSSDNLASAAIALGEPIDVRYGRLVIENASGPINQLFPMAIETQYWDGSRFKLNDWDDWTQIGASNEAQLPDLDDVVTEAAVVGEAQPVLMSDSLQPTALSNGKSAVNIGANAPGHAVVPMTLSSGAEKWLGYCWEVDSNSATTIPSECNAPSSFWQPPKALATFGVSGGSNNVIYIKERYN</sequence>
<keyword evidence="2" id="KW-0732">Signal</keyword>
<name>A0ABX3FJF7_9VIBR</name>
<evidence type="ECO:0000259" key="5">
    <source>
        <dbReference type="Pfam" id="PF20419"/>
    </source>
</evidence>
<reference evidence="6 7" key="1">
    <citation type="submission" date="2016-09" db="EMBL/GenBank/DDBJ databases">
        <title>Genomic Taxonomy of the Vibrionaceae.</title>
        <authorList>
            <person name="Gonzalez-Castillo A."/>
            <person name="Gomez-Gil B."/>
            <person name="Enciso-Ibarra K."/>
        </authorList>
    </citation>
    <scope>NUCLEOTIDE SEQUENCE [LARGE SCALE GENOMIC DNA]</scope>
    <source>
        <strain evidence="6 7">CAIM 1731</strain>
    </source>
</reference>
<proteinExistence type="predicted"/>
<dbReference type="Gene3D" id="2.60.120.260">
    <property type="entry name" value="Galactose-binding domain-like"/>
    <property type="match status" value="1"/>
</dbReference>
<dbReference type="RefSeq" id="WP_075648675.1">
    <property type="nucleotide sequence ID" value="NZ_AP019657.1"/>
</dbReference>
<keyword evidence="7" id="KW-1185">Reference proteome</keyword>
<dbReference type="Pfam" id="PF13229">
    <property type="entry name" value="Beta_helix"/>
    <property type="match status" value="1"/>
</dbReference>
<dbReference type="Pfam" id="PF20009">
    <property type="entry name" value="GEVED"/>
    <property type="match status" value="1"/>
</dbReference>
<evidence type="ECO:0000256" key="2">
    <source>
        <dbReference type="SAM" id="SignalP"/>
    </source>
</evidence>
<comment type="caution">
    <text evidence="6">The sequence shown here is derived from an EMBL/GenBank/DDBJ whole genome shotgun (WGS) entry which is preliminary data.</text>
</comment>
<feature type="chain" id="PRO_5047112056" description="Right-handed parallel beta-helix repeat-containing protein" evidence="2">
    <location>
        <begin position="21"/>
        <end position="2276"/>
    </location>
</feature>
<evidence type="ECO:0000313" key="6">
    <source>
        <dbReference type="EMBL" id="OLQ94310.1"/>
    </source>
</evidence>
<dbReference type="SMART" id="SM00710">
    <property type="entry name" value="PbH1"/>
    <property type="match status" value="5"/>
</dbReference>
<feature type="domain" description="GEVED" evidence="4">
    <location>
        <begin position="639"/>
        <end position="722"/>
    </location>
</feature>